<dbReference type="Pfam" id="PF12836">
    <property type="entry name" value="HHH_3"/>
    <property type="match status" value="1"/>
</dbReference>
<gene>
    <name evidence="2" type="ORF">LKE05_10710</name>
</gene>
<name>A0AAE3DZU1_9FIRM</name>
<evidence type="ECO:0000313" key="2">
    <source>
        <dbReference type="EMBL" id="MCC2211257.1"/>
    </source>
</evidence>
<feature type="domain" description="Helix-hairpin-helix DNA-binding motif class 1" evidence="1">
    <location>
        <begin position="98"/>
        <end position="117"/>
    </location>
</feature>
<dbReference type="GO" id="GO:0006281">
    <property type="term" value="P:DNA repair"/>
    <property type="evidence" value="ECO:0007669"/>
    <property type="project" value="InterPro"/>
</dbReference>
<keyword evidence="3" id="KW-1185">Reference proteome</keyword>
<reference evidence="2 3" key="1">
    <citation type="submission" date="2021-10" db="EMBL/GenBank/DDBJ databases">
        <title>Anaerobic single-cell dispensing facilitates the cultivation of human gut bacteria.</title>
        <authorList>
            <person name="Afrizal A."/>
        </authorList>
    </citation>
    <scope>NUCLEOTIDE SEQUENCE [LARGE SCALE GENOMIC DNA]</scope>
    <source>
        <strain evidence="2 3">CLA-AA-H232</strain>
    </source>
</reference>
<evidence type="ECO:0000259" key="1">
    <source>
        <dbReference type="SMART" id="SM00278"/>
    </source>
</evidence>
<dbReference type="PANTHER" id="PTHR21180:SF32">
    <property type="entry name" value="ENDONUCLEASE_EXONUCLEASE_PHOSPHATASE FAMILY DOMAIN-CONTAINING PROTEIN 1"/>
    <property type="match status" value="1"/>
</dbReference>
<protein>
    <submittedName>
        <fullName evidence="2">Helix-hairpin-helix domain-containing protein</fullName>
    </submittedName>
</protein>
<dbReference type="Gene3D" id="1.10.150.280">
    <property type="entry name" value="AF1531-like domain"/>
    <property type="match status" value="1"/>
</dbReference>
<dbReference type="InterPro" id="IPR051675">
    <property type="entry name" value="Endo/Exo/Phosphatase_dom_1"/>
</dbReference>
<dbReference type="AlphaFoldDB" id="A0AAE3DZU1"/>
<dbReference type="InterPro" id="IPR004509">
    <property type="entry name" value="Competence_ComEA_HhH"/>
</dbReference>
<evidence type="ECO:0000313" key="3">
    <source>
        <dbReference type="Proteomes" id="UP001198242"/>
    </source>
</evidence>
<dbReference type="SUPFAM" id="SSF47781">
    <property type="entry name" value="RuvA domain 2-like"/>
    <property type="match status" value="1"/>
</dbReference>
<comment type="caution">
    <text evidence="2">The sequence shown here is derived from an EMBL/GenBank/DDBJ whole genome shotgun (WGS) entry which is preliminary data.</text>
</comment>
<organism evidence="2 3">
    <name type="scientific">Hominilimicola fabiformis</name>
    <dbReference type="NCBI Taxonomy" id="2885356"/>
    <lineage>
        <taxon>Bacteria</taxon>
        <taxon>Bacillati</taxon>
        <taxon>Bacillota</taxon>
        <taxon>Clostridia</taxon>
        <taxon>Eubacteriales</taxon>
        <taxon>Oscillospiraceae</taxon>
        <taxon>Hominilimicola</taxon>
    </lineage>
</organism>
<proteinExistence type="predicted"/>
<feature type="domain" description="Helix-hairpin-helix DNA-binding motif class 1" evidence="1">
    <location>
        <begin position="68"/>
        <end position="87"/>
    </location>
</feature>
<dbReference type="PANTHER" id="PTHR21180">
    <property type="entry name" value="ENDONUCLEASE/EXONUCLEASE/PHOSPHATASE FAMILY DOMAIN-CONTAINING PROTEIN 1"/>
    <property type="match status" value="1"/>
</dbReference>
<dbReference type="NCBIfam" id="TIGR00426">
    <property type="entry name" value="competence protein ComEA helix-hairpin-helix repeat region"/>
    <property type="match status" value="1"/>
</dbReference>
<dbReference type="RefSeq" id="WP_022230622.1">
    <property type="nucleotide sequence ID" value="NZ_JAJEQM010000015.1"/>
</dbReference>
<dbReference type="Proteomes" id="UP001198242">
    <property type="component" value="Unassembled WGS sequence"/>
</dbReference>
<dbReference type="InterPro" id="IPR003583">
    <property type="entry name" value="Hlx-hairpin-Hlx_DNA-bd_motif"/>
</dbReference>
<dbReference type="GO" id="GO:0003677">
    <property type="term" value="F:DNA binding"/>
    <property type="evidence" value="ECO:0007669"/>
    <property type="project" value="InterPro"/>
</dbReference>
<accession>A0AAE3DZU1</accession>
<dbReference type="InterPro" id="IPR010994">
    <property type="entry name" value="RuvA_2-like"/>
</dbReference>
<dbReference type="EMBL" id="JAJEQM010000015">
    <property type="protein sequence ID" value="MCC2211257.1"/>
    <property type="molecule type" value="Genomic_DNA"/>
</dbReference>
<dbReference type="SMART" id="SM00278">
    <property type="entry name" value="HhH1"/>
    <property type="match status" value="2"/>
</dbReference>
<sequence length="121" mass="13921">MLVLNKKTKIFLYIIIFVLLVLGGFAVEHFEKDAFVMETVATEDYIPYESDTKEVTDGKININSADTEQLVKLKGIGEKMSERIIKYRQENGPFMSIEEIMKVSGISEKKFEDIKEYISVE</sequence>